<evidence type="ECO:0000256" key="1">
    <source>
        <dbReference type="ARBA" id="ARBA00005351"/>
    </source>
</evidence>
<dbReference type="KEGG" id="pic:PICST_67811"/>
<sequence>MADVKLQRSLQRFQSKIDGGAFYEAHQTLRTITNRYVKAKQYQEAIDLLYQGSSILSKNKEYASSSDLISYLIQVFVESGVTVADNKDLKLKLIELITHLPDSDPSLNDLAKQALKWSQGKDEKDKFGDVDLHHIFGAKYLNYLKNDNGETIKNDDERQKVFAVTELHLILGTYESLPLYVNYLYQWAQVDTSIDAGLFLSRAVINYAYLKNIKFANEAKDLFLKQLSEDKSGSDTIVEGQTEIVYYEQFPILSFLQLLLVTLGKQNDSSNGQKFVKLYNHYKVTLSAADLLPPVEYLGKLYFGLKLGNATGGSNMLANLMGDFFK</sequence>
<dbReference type="RefSeq" id="XP_001385119.2">
    <property type="nucleotide sequence ID" value="XM_001385082.1"/>
</dbReference>
<dbReference type="OMA" id="VKWSVKA"/>
<gene>
    <name evidence="2" type="ORF">PICST_67811</name>
</gene>
<evidence type="ECO:0000313" key="2">
    <source>
        <dbReference type="EMBL" id="ABN67090.2"/>
    </source>
</evidence>
<comment type="similarity">
    <text evidence="1">Belongs to the GET4 family.</text>
</comment>
<accession>A3LVA6</accession>
<dbReference type="OrthoDB" id="10252405at2759"/>
<keyword evidence="3" id="KW-1185">Reference proteome</keyword>
<dbReference type="PANTHER" id="PTHR12875:SF0">
    <property type="entry name" value="GOLGI TO ER TRAFFIC PROTEIN 4 HOMOLOG"/>
    <property type="match status" value="1"/>
</dbReference>
<dbReference type="AlphaFoldDB" id="A3LVA6"/>
<dbReference type="HOGENOM" id="CLU_046061_0_2_1"/>
<dbReference type="Proteomes" id="UP000002258">
    <property type="component" value="Chromosome 5"/>
</dbReference>
<dbReference type="GeneID" id="4839257"/>
<reference evidence="2 3" key="1">
    <citation type="journal article" date="2007" name="Nat. Biotechnol.">
        <title>Genome sequence of the lignocellulose-bioconverting and xylose-fermenting yeast Pichia stipitis.</title>
        <authorList>
            <person name="Jeffries T.W."/>
            <person name="Grigoriev I.V."/>
            <person name="Grimwood J."/>
            <person name="Laplaza J.M."/>
            <person name="Aerts A."/>
            <person name="Salamov A."/>
            <person name="Schmutz J."/>
            <person name="Lindquist E."/>
            <person name="Dehal P."/>
            <person name="Shapiro H."/>
            <person name="Jin Y.S."/>
            <person name="Passoth V."/>
            <person name="Richardson P.M."/>
        </authorList>
    </citation>
    <scope>NUCLEOTIDE SEQUENCE [LARGE SCALE GENOMIC DNA]</scope>
    <source>
        <strain evidence="3">ATCC 58785 / CBS 6054 / NBRC 10063 / NRRL Y-11545</strain>
    </source>
</reference>
<dbReference type="InParanoid" id="A3LVA6"/>
<evidence type="ECO:0000313" key="3">
    <source>
        <dbReference type="Proteomes" id="UP000002258"/>
    </source>
</evidence>
<dbReference type="GO" id="GO:0006620">
    <property type="term" value="P:post-translational protein targeting to endoplasmic reticulum membrane"/>
    <property type="evidence" value="ECO:0007669"/>
    <property type="project" value="EnsemblFungi"/>
</dbReference>
<name>A3LVA6_PICST</name>
<dbReference type="InterPro" id="IPR007317">
    <property type="entry name" value="GET4"/>
</dbReference>
<protein>
    <recommendedName>
        <fullName evidence="4">Golgi to ER traffic protein 4</fullName>
    </recommendedName>
</protein>
<dbReference type="STRING" id="322104.A3LVA6"/>
<dbReference type="GO" id="GO:0072380">
    <property type="term" value="C:TRC complex"/>
    <property type="evidence" value="ECO:0007669"/>
    <property type="project" value="EnsemblFungi"/>
</dbReference>
<dbReference type="FunCoup" id="A3LVA6">
    <property type="interactions" value="389"/>
</dbReference>
<dbReference type="InterPro" id="IPR011990">
    <property type="entry name" value="TPR-like_helical_dom_sf"/>
</dbReference>
<dbReference type="eggNOG" id="KOG3024">
    <property type="taxonomic scope" value="Eukaryota"/>
</dbReference>
<dbReference type="Pfam" id="PF04190">
    <property type="entry name" value="GET4"/>
    <property type="match status" value="1"/>
</dbReference>
<organism evidence="2 3">
    <name type="scientific">Scheffersomyces stipitis (strain ATCC 58785 / CBS 6054 / NBRC 10063 / NRRL Y-11545)</name>
    <name type="common">Yeast</name>
    <name type="synonym">Pichia stipitis</name>
    <dbReference type="NCBI Taxonomy" id="322104"/>
    <lineage>
        <taxon>Eukaryota</taxon>
        <taxon>Fungi</taxon>
        <taxon>Dikarya</taxon>
        <taxon>Ascomycota</taxon>
        <taxon>Saccharomycotina</taxon>
        <taxon>Pichiomycetes</taxon>
        <taxon>Debaryomycetaceae</taxon>
        <taxon>Scheffersomyces</taxon>
    </lineage>
</organism>
<proteinExistence type="inferred from homology"/>
<evidence type="ECO:0008006" key="4">
    <source>
        <dbReference type="Google" id="ProtNLM"/>
    </source>
</evidence>
<dbReference type="GO" id="GO:0045048">
    <property type="term" value="P:protein insertion into ER membrane"/>
    <property type="evidence" value="ECO:0007669"/>
    <property type="project" value="InterPro"/>
</dbReference>
<dbReference type="Gene3D" id="1.25.40.10">
    <property type="entry name" value="Tetratricopeptide repeat domain"/>
    <property type="match status" value="1"/>
</dbReference>
<dbReference type="PANTHER" id="PTHR12875">
    <property type="entry name" value="GOLGI TO ER TRAFFIC PROTEIN 4 HOMOLOG"/>
    <property type="match status" value="1"/>
</dbReference>
<dbReference type="EMBL" id="CP000499">
    <property type="protein sequence ID" value="ABN67090.2"/>
    <property type="molecule type" value="Genomic_DNA"/>
</dbReference>